<accession>A0ABM9IB26</accession>
<dbReference type="RefSeq" id="WP_009059589.1">
    <property type="nucleotide sequence ID" value="NZ_JAHXRZ010000032.1"/>
</dbReference>
<organism evidence="4 6">
    <name type="scientific">Candidatus Methylacidiphilum fumarolicum</name>
    <dbReference type="NCBI Taxonomy" id="591154"/>
    <lineage>
        <taxon>Bacteria</taxon>
        <taxon>Pseudomonadati</taxon>
        <taxon>Verrucomicrobiota</taxon>
        <taxon>Methylacidiphilae</taxon>
        <taxon>Methylacidiphilales</taxon>
        <taxon>Methylacidiphilaceae</taxon>
        <taxon>Methylacidiphilum (ex Ratnadevi et al. 2023)</taxon>
    </lineage>
</organism>
<dbReference type="PANTHER" id="PTHR34047:SF8">
    <property type="entry name" value="PROTEIN YKFC"/>
    <property type="match status" value="1"/>
</dbReference>
<dbReference type="SUPFAM" id="SSF56672">
    <property type="entry name" value="DNA/RNA polymerases"/>
    <property type="match status" value="1"/>
</dbReference>
<evidence type="ECO:0000313" key="4">
    <source>
        <dbReference type="EMBL" id="CAI9084857.1"/>
    </source>
</evidence>
<comment type="similarity">
    <text evidence="1">Belongs to the bacterial reverse transcriptase family.</text>
</comment>
<dbReference type="PROSITE" id="PS50878">
    <property type="entry name" value="RT_POL"/>
    <property type="match status" value="1"/>
</dbReference>
<feature type="domain" description="Reverse transcriptase" evidence="3">
    <location>
        <begin position="1"/>
        <end position="163"/>
    </location>
</feature>
<dbReference type="GO" id="GO:0003964">
    <property type="term" value="F:RNA-directed DNA polymerase activity"/>
    <property type="evidence" value="ECO:0007669"/>
    <property type="project" value="UniProtKB-KW"/>
</dbReference>
<gene>
    <name evidence="4" type="ORF">MFUM_0466</name>
    <name evidence="5" type="ORF">MFUM_0733</name>
</gene>
<dbReference type="EMBL" id="OX458932">
    <property type="protein sequence ID" value="CAI9085114.1"/>
    <property type="molecule type" value="Genomic_DNA"/>
</dbReference>
<dbReference type="InterPro" id="IPR051083">
    <property type="entry name" value="GrpII_Intron_Splice-Mob/Def"/>
</dbReference>
<dbReference type="InterPro" id="IPR000477">
    <property type="entry name" value="RT_dom"/>
</dbReference>
<evidence type="ECO:0000313" key="5">
    <source>
        <dbReference type="EMBL" id="CAI9085114.1"/>
    </source>
</evidence>
<dbReference type="Proteomes" id="UP001161497">
    <property type="component" value="Chromosome"/>
</dbReference>
<keyword evidence="4" id="KW-0548">Nucleotidyltransferase</keyword>
<reference evidence="4" key="1">
    <citation type="submission" date="2023-03" db="EMBL/GenBank/DDBJ databases">
        <authorList>
            <person name="Cremers G."/>
            <person name="Picone N."/>
        </authorList>
    </citation>
    <scope>NUCLEOTIDE SEQUENCE</scope>
    <source>
        <strain evidence="4">Sample_alias</strain>
    </source>
</reference>
<dbReference type="Pfam" id="PF00078">
    <property type="entry name" value="RVT_1"/>
    <property type="match status" value="1"/>
</dbReference>
<proteinExistence type="inferred from homology"/>
<evidence type="ECO:0000256" key="1">
    <source>
        <dbReference type="ARBA" id="ARBA00034120"/>
    </source>
</evidence>
<keyword evidence="4" id="KW-0695">RNA-directed DNA polymerase</keyword>
<dbReference type="EMBL" id="OX458932">
    <property type="protein sequence ID" value="CAI9084857.1"/>
    <property type="molecule type" value="Genomic_DNA"/>
</dbReference>
<evidence type="ECO:0000256" key="2">
    <source>
        <dbReference type="SAM" id="MobiDB-lite"/>
    </source>
</evidence>
<feature type="region of interest" description="Disordered" evidence="2">
    <location>
        <begin position="114"/>
        <end position="138"/>
    </location>
</feature>
<keyword evidence="6" id="KW-1185">Reference proteome</keyword>
<sequence length="163" mass="18419">MDSQPDGKQRPLGVPTIRDRVAQMAAVLVLAPIFEVDLPEEQYAYREGRSALDAVKQVHALLRKGYTEVIDADLCGYFDSIPHDPLLKSLARRISDGTMLALLKAWLEMAVEEEDEDGRKQRRTQAKDSGRGTPQGAPLSPLLANLYMRRFILDWKRQGWEAK</sequence>
<protein>
    <submittedName>
        <fullName evidence="4">RNA-directed DNA polymerase (Reverse transcriptase)</fullName>
    </submittedName>
</protein>
<name>A0ABM9IB26_9BACT</name>
<dbReference type="CDD" id="cd01651">
    <property type="entry name" value="RT_G2_intron"/>
    <property type="match status" value="1"/>
</dbReference>
<dbReference type="InterPro" id="IPR043502">
    <property type="entry name" value="DNA/RNA_pol_sf"/>
</dbReference>
<evidence type="ECO:0000313" key="6">
    <source>
        <dbReference type="Proteomes" id="UP001161497"/>
    </source>
</evidence>
<keyword evidence="4" id="KW-0808">Transferase</keyword>
<dbReference type="PANTHER" id="PTHR34047">
    <property type="entry name" value="NUCLEAR INTRON MATURASE 1, MITOCHONDRIAL-RELATED"/>
    <property type="match status" value="1"/>
</dbReference>
<evidence type="ECO:0000259" key="3">
    <source>
        <dbReference type="PROSITE" id="PS50878"/>
    </source>
</evidence>